<dbReference type="EMBL" id="VYWO01000001">
    <property type="protein sequence ID" value="KAA9302336.1"/>
    <property type="molecule type" value="Genomic_DNA"/>
</dbReference>
<sequence length="198" mass="22119">MRLSKKSIGGLVLAGLVLLGLAFALGQHVSVDGEEEITSELVGNRLEEAKELTTSKYFYTNTGAYENDREFYGLKLPFTNKKFIVSYDGIIHAGVDLTEAEIAVNGDRIQVKLPKAKILSHEIDSDSVKVFDEEASIFNQVKVEDYSKFSNEQKKTAEKKAVDKGLLEEAEKQAQAAVEDLLNMDPEIHENYQVDVRF</sequence>
<comment type="caution">
    <text evidence="1">The sequence shown here is derived from an EMBL/GenBank/DDBJ whole genome shotgun (WGS) entry which is preliminary data.</text>
</comment>
<reference evidence="1 2" key="1">
    <citation type="submission" date="2019-09" db="EMBL/GenBank/DDBJ databases">
        <title>Draft genome sequence assemblies of isolates from the urinary tract.</title>
        <authorList>
            <person name="Mores C.R."/>
            <person name="Putonti C."/>
            <person name="Wolfe A.J."/>
        </authorList>
    </citation>
    <scope>NUCLEOTIDE SEQUENCE [LARGE SCALE GENOMIC DNA]</scope>
    <source>
        <strain evidence="1 2">UMB623</strain>
    </source>
</reference>
<gene>
    <name evidence="1" type="ORF">F6I03_03725</name>
</gene>
<organism evidence="1 2">
    <name type="scientific">Aerococcus sanguinicola</name>
    <dbReference type="NCBI Taxonomy" id="119206"/>
    <lineage>
        <taxon>Bacteria</taxon>
        <taxon>Bacillati</taxon>
        <taxon>Bacillota</taxon>
        <taxon>Bacilli</taxon>
        <taxon>Lactobacillales</taxon>
        <taxon>Aerococcaceae</taxon>
        <taxon>Aerococcus</taxon>
    </lineage>
</organism>
<dbReference type="Pfam" id="PF14014">
    <property type="entry name" value="DUF4230"/>
    <property type="match status" value="1"/>
</dbReference>
<evidence type="ECO:0000313" key="1">
    <source>
        <dbReference type="EMBL" id="KAA9302336.1"/>
    </source>
</evidence>
<evidence type="ECO:0000313" key="2">
    <source>
        <dbReference type="Proteomes" id="UP000327148"/>
    </source>
</evidence>
<name>A0A5N1GPU9_9LACT</name>
<dbReference type="RefSeq" id="WP_070431099.1">
    <property type="nucleotide sequence ID" value="NZ_VYWO01000001.1"/>
</dbReference>
<dbReference type="AlphaFoldDB" id="A0A5N1GPU9"/>
<dbReference type="OrthoDB" id="359931at2"/>
<accession>A0A5N1GPU9</accession>
<protein>
    <submittedName>
        <fullName evidence="1">DUF4230 domain-containing protein</fullName>
    </submittedName>
</protein>
<dbReference type="Proteomes" id="UP000327148">
    <property type="component" value="Unassembled WGS sequence"/>
</dbReference>
<proteinExistence type="predicted"/>
<dbReference type="InterPro" id="IPR025324">
    <property type="entry name" value="DUF4230"/>
</dbReference>
<dbReference type="STRING" id="119206.AWM72_02850"/>